<gene>
    <name evidence="7" type="ORF">COX24_02150</name>
</gene>
<evidence type="ECO:0000313" key="7">
    <source>
        <dbReference type="EMBL" id="PIP31708.1"/>
    </source>
</evidence>
<dbReference type="AlphaFoldDB" id="A0A2G9ZH88"/>
<comment type="similarity">
    <text evidence="2">Belongs to the autoinducer-2 exporter (AI-2E) (TC 2.A.86) family.</text>
</comment>
<dbReference type="InterPro" id="IPR002549">
    <property type="entry name" value="AI-2E-like"/>
</dbReference>
<feature type="transmembrane region" description="Helical" evidence="6">
    <location>
        <begin position="7"/>
        <end position="27"/>
    </location>
</feature>
<accession>A0A2G9ZH88</accession>
<dbReference type="PANTHER" id="PTHR21716:SF62">
    <property type="entry name" value="TRANSPORT PROTEIN YDBI-RELATED"/>
    <property type="match status" value="1"/>
</dbReference>
<feature type="transmembrane region" description="Helical" evidence="6">
    <location>
        <begin position="200"/>
        <end position="221"/>
    </location>
</feature>
<organism evidence="7 8">
    <name type="scientific">bacterium (Candidatus Gribaldobacteria) CG23_combo_of_CG06-09_8_20_14_all_37_87_8</name>
    <dbReference type="NCBI Taxonomy" id="2014278"/>
    <lineage>
        <taxon>Bacteria</taxon>
        <taxon>Candidatus Gribaldobacteria</taxon>
    </lineage>
</organism>
<feature type="transmembrane region" description="Helical" evidence="6">
    <location>
        <begin position="296"/>
        <end position="324"/>
    </location>
</feature>
<sequence length="347" mass="38323">MQKQGILDISWATVFKIFAVVIIGYVLYMVKDILVWLAFAVMIGILFNFIIDPLEKKKIPRIVSALFLYLAVFALIGFFIYKTAPIFVSEIKDFAENFPLYLSKISPVFEKLGVQSFRSTDALIEALQSSVEPAGNSFLGALFSIFGGASATILVVILAFFISVEKRFVAKTLEALSPAHKQDYVLKIWLKAKKKVSGWFITRIVGVLFVAASTFLVLRILNVKYALLLAIIAGVLDFMPIVGPLVAGVMLGMVVGINSLLQAGFVLLAFVIIQQLENNLIFPILFKKFLDISPVLVLIALAIGGRLWGVSGAILAIPLAAVLYEIIKDYLKKTKEQQNELVEKVLN</sequence>
<comment type="subcellular location">
    <subcellularLocation>
        <location evidence="1">Membrane</location>
        <topology evidence="1">Multi-pass membrane protein</topology>
    </subcellularLocation>
</comment>
<evidence type="ECO:0000256" key="3">
    <source>
        <dbReference type="ARBA" id="ARBA00022692"/>
    </source>
</evidence>
<dbReference type="PANTHER" id="PTHR21716">
    <property type="entry name" value="TRANSMEMBRANE PROTEIN"/>
    <property type="match status" value="1"/>
</dbReference>
<feature type="transmembrane region" description="Helical" evidence="6">
    <location>
        <begin position="254"/>
        <end position="276"/>
    </location>
</feature>
<keyword evidence="5 6" id="KW-0472">Membrane</keyword>
<evidence type="ECO:0000256" key="4">
    <source>
        <dbReference type="ARBA" id="ARBA00022989"/>
    </source>
</evidence>
<feature type="transmembrane region" description="Helical" evidence="6">
    <location>
        <begin position="138"/>
        <end position="162"/>
    </location>
</feature>
<evidence type="ECO:0000256" key="2">
    <source>
        <dbReference type="ARBA" id="ARBA00009773"/>
    </source>
</evidence>
<dbReference type="GO" id="GO:0055085">
    <property type="term" value="P:transmembrane transport"/>
    <property type="evidence" value="ECO:0007669"/>
    <property type="project" value="TreeGrafter"/>
</dbReference>
<evidence type="ECO:0000256" key="5">
    <source>
        <dbReference type="ARBA" id="ARBA00023136"/>
    </source>
</evidence>
<dbReference type="Proteomes" id="UP000230447">
    <property type="component" value="Unassembled WGS sequence"/>
</dbReference>
<feature type="transmembrane region" description="Helical" evidence="6">
    <location>
        <begin position="63"/>
        <end position="81"/>
    </location>
</feature>
<reference evidence="7 8" key="1">
    <citation type="submission" date="2017-09" db="EMBL/GenBank/DDBJ databases">
        <title>Depth-based differentiation of microbial function through sediment-hosted aquifers and enrichment of novel symbionts in the deep terrestrial subsurface.</title>
        <authorList>
            <person name="Probst A.J."/>
            <person name="Ladd B."/>
            <person name="Jarett J.K."/>
            <person name="Geller-Mcgrath D.E."/>
            <person name="Sieber C.M."/>
            <person name="Emerson J.B."/>
            <person name="Anantharaman K."/>
            <person name="Thomas B.C."/>
            <person name="Malmstrom R."/>
            <person name="Stieglmeier M."/>
            <person name="Klingl A."/>
            <person name="Woyke T."/>
            <person name="Ryan C.M."/>
            <person name="Banfield J.F."/>
        </authorList>
    </citation>
    <scope>NUCLEOTIDE SEQUENCE [LARGE SCALE GENOMIC DNA]</scope>
    <source>
        <strain evidence="7">CG23_combo_of_CG06-09_8_20_14_all_37_87_8</strain>
    </source>
</reference>
<name>A0A2G9ZH88_9BACT</name>
<evidence type="ECO:0000313" key="8">
    <source>
        <dbReference type="Proteomes" id="UP000230447"/>
    </source>
</evidence>
<dbReference type="Pfam" id="PF01594">
    <property type="entry name" value="AI-2E_transport"/>
    <property type="match status" value="1"/>
</dbReference>
<protein>
    <recommendedName>
        <fullName evidence="9">AI-2E family transporter</fullName>
    </recommendedName>
</protein>
<keyword evidence="4 6" id="KW-1133">Transmembrane helix</keyword>
<dbReference type="EMBL" id="PCSB01000044">
    <property type="protein sequence ID" value="PIP31708.1"/>
    <property type="molecule type" value="Genomic_DNA"/>
</dbReference>
<evidence type="ECO:0000256" key="1">
    <source>
        <dbReference type="ARBA" id="ARBA00004141"/>
    </source>
</evidence>
<dbReference type="GO" id="GO:0016020">
    <property type="term" value="C:membrane"/>
    <property type="evidence" value="ECO:0007669"/>
    <property type="project" value="UniProtKB-SubCell"/>
</dbReference>
<feature type="transmembrane region" description="Helical" evidence="6">
    <location>
        <begin position="227"/>
        <end position="247"/>
    </location>
</feature>
<evidence type="ECO:0000256" key="6">
    <source>
        <dbReference type="SAM" id="Phobius"/>
    </source>
</evidence>
<comment type="caution">
    <text evidence="7">The sequence shown here is derived from an EMBL/GenBank/DDBJ whole genome shotgun (WGS) entry which is preliminary data.</text>
</comment>
<feature type="transmembrane region" description="Helical" evidence="6">
    <location>
        <begin position="33"/>
        <end position="51"/>
    </location>
</feature>
<proteinExistence type="inferred from homology"/>
<keyword evidence="3 6" id="KW-0812">Transmembrane</keyword>
<evidence type="ECO:0008006" key="9">
    <source>
        <dbReference type="Google" id="ProtNLM"/>
    </source>
</evidence>